<keyword evidence="2" id="KW-1185">Reference proteome</keyword>
<keyword evidence="1" id="KW-0503">Monooxygenase</keyword>
<organism evidence="1 2">
    <name type="scientific">Alternaria gaisen</name>
    <dbReference type="NCBI Taxonomy" id="167740"/>
    <lineage>
        <taxon>Eukaryota</taxon>
        <taxon>Fungi</taxon>
        <taxon>Dikarya</taxon>
        <taxon>Ascomycota</taxon>
        <taxon>Pezizomycotina</taxon>
        <taxon>Dothideomycetes</taxon>
        <taxon>Pleosporomycetidae</taxon>
        <taxon>Pleosporales</taxon>
        <taxon>Pleosporineae</taxon>
        <taxon>Pleosporaceae</taxon>
        <taxon>Alternaria</taxon>
        <taxon>Alternaria sect. Alternaria</taxon>
    </lineage>
</organism>
<comment type="caution">
    <text evidence="1">The sequence shown here is derived from an EMBL/GenBank/DDBJ whole genome shotgun (WGS) entry which is preliminary data.</text>
</comment>
<dbReference type="Proteomes" id="UP000293547">
    <property type="component" value="Unassembled WGS sequence"/>
</dbReference>
<sequence>MGIPTKLSALPRLSVVIGNLSVAKVVSLAIAFVVVRWVVRGIYRVYFHPLSRFPGPKFSAFTRLPYLTAVVKGELPRHIAQLHEQYGEVVRLSPDELSFTEPKAWRDIYGYGSKEGPGSAPPKNWSRQGNSSNGANSLAAEPDNAEHARIRRIFSPAFSDRALVQQSPLFTKYTNQLIGNLRESTKANAVDLVRMYNFTTFDIMADLTFGEPLHLLDNGEYNAWIQVIFTSIKRATQMSIFFIYYPLAKRILFALLGKQITAFRMEHHNYTVERVTKRLEKGRVSEGVDLWDLVLQQEDKGKAGLTRPVMDMNGELFMLAGTETTATLLSGLTYLLLTHPESMAKLVDEIRTAFNSPDSISMEVTAGLPYLNACIKEAFRHYPPVPIGLPHLTPAAGSTICGYYVPPNTNVAASHFAMYNFPDNFRLPESFIPERWLGDPRFASDERSALQPFHVGPRDCIGKNMALHEMRLILSKVLFNFDLELLPECRNWIADQKIYSLWEKIPLMVKIKDAVVVST</sequence>
<proteinExistence type="predicted"/>
<evidence type="ECO:0000313" key="1">
    <source>
        <dbReference type="EMBL" id="KAB2106869.1"/>
    </source>
</evidence>
<gene>
    <name evidence="1" type="ORF">AG0111_0g5507</name>
</gene>
<dbReference type="EMBL" id="PDWZ02000004">
    <property type="protein sequence ID" value="KAB2106869.1"/>
    <property type="molecule type" value="Genomic_DNA"/>
</dbReference>
<reference evidence="1 2" key="1">
    <citation type="journal article" date="2019" name="bioRxiv">
        <title>Genomics, evolutionary history and diagnostics of the Alternaria alternata species group including apple and Asian pear pathotypes.</title>
        <authorList>
            <person name="Armitage A.D."/>
            <person name="Cockerton H.M."/>
            <person name="Sreenivasaprasad S."/>
            <person name="Woodhall J.W."/>
            <person name="Lane C.R."/>
            <person name="Harrison R.J."/>
            <person name="Clarkson J.P."/>
        </authorList>
    </citation>
    <scope>NUCLEOTIDE SEQUENCE [LARGE SCALE GENOMIC DNA]</scope>
    <source>
        <strain evidence="1 2">FERA 650</strain>
    </source>
</reference>
<evidence type="ECO:0000313" key="2">
    <source>
        <dbReference type="Proteomes" id="UP000293547"/>
    </source>
</evidence>
<accession>A0ACB6FR49</accession>
<name>A0ACB6FR49_9PLEO</name>
<keyword evidence="1" id="KW-0560">Oxidoreductase</keyword>
<protein>
    <submittedName>
        <fullName evidence="1">Cytochrome P450 monooxygenase</fullName>
    </submittedName>
</protein>